<evidence type="ECO:0000256" key="8">
    <source>
        <dbReference type="SAM" id="MobiDB-lite"/>
    </source>
</evidence>
<keyword evidence="5" id="KW-0862">Zinc</keyword>
<keyword evidence="3" id="KW-0677">Repeat</keyword>
<evidence type="ECO:0000256" key="4">
    <source>
        <dbReference type="ARBA" id="ARBA00022771"/>
    </source>
</evidence>
<protein>
    <recommendedName>
        <fullName evidence="9">C2H2-type domain-containing protein</fullName>
    </recommendedName>
</protein>
<gene>
    <name evidence="10" type="ORF">B7463_g1631</name>
</gene>
<feature type="compositionally biased region" description="Polar residues" evidence="8">
    <location>
        <begin position="119"/>
        <end position="130"/>
    </location>
</feature>
<dbReference type="STRING" id="5539.A0A3E2HNP2"/>
<dbReference type="OMA" id="PSCEAEW"/>
<dbReference type="GO" id="GO:0000785">
    <property type="term" value="C:chromatin"/>
    <property type="evidence" value="ECO:0007669"/>
    <property type="project" value="TreeGrafter"/>
</dbReference>
<dbReference type="GO" id="GO:0008270">
    <property type="term" value="F:zinc ion binding"/>
    <property type="evidence" value="ECO:0007669"/>
    <property type="project" value="UniProtKB-KW"/>
</dbReference>
<sequence>MPRGRPKTVIAPCQHCNKQFKRAEHLKRHERTHTNEKPFLCNCGQRFTRQLSHPSGPCISPPPAELVRTSMIQDVDMGRSDIICDLDLNWDPIYMSQDILPATLFDTYFPFVDTQPTTLPPQTSNFSRFSSRLPPLDDIENDAEDDAEDEDLAEGTTSANAVPWSVTVAAYERLNFEVQNYSEALPGGCSLPSRSTLTRLLEKYLVCVHEYLPFIHPATFSVEQRDVELSLAMAALGSLYRFEHPKSYELYFMAKIMLLEKIRRENLQFMSNFLSGQSHSILDERNDLGKIQTFILLIEFASWADKKILPDALSMSSQLAMLVRQNGISDSDEMPQYVDWFSWVAVEERRRTLLAAYVLFNLHSIAFDIPPLILNHEVGVFLPGYSEQWKAMNITQWRHAPRQVERQFQQGLRSLFDGTGIPRDASVSSFSNYLLIHGLLQQIYIDRHGCAGSLQPDTIKSFERALRTWQLSWEITYESTLDPLSPKGPFGLSSAALLRLAYIRLNSNLDPYRGLLSRDLGSITNRSSNLSRSPHVDRAILHAAHALSIPVRVGIMVMSSTKTSIWSIEHSLCSLECALLLNDWLEMMSTSVRACGPEGLRKVERRLLGIITGIIKETCLAKTLDVLEDDSSRFHRMATMVLKLWTQIFKGSNVLEIDNIIGAGLQLLVDTNLD</sequence>
<evidence type="ECO:0000313" key="10">
    <source>
        <dbReference type="EMBL" id="RFU34681.1"/>
    </source>
</evidence>
<dbReference type="InterPro" id="IPR013087">
    <property type="entry name" value="Znf_C2H2_type"/>
</dbReference>
<dbReference type="CDD" id="cd12148">
    <property type="entry name" value="fungal_TF_MHR"/>
    <property type="match status" value="1"/>
</dbReference>
<dbReference type="InterPro" id="IPR051059">
    <property type="entry name" value="VerF-like"/>
</dbReference>
<proteinExistence type="predicted"/>
<reference evidence="10 11" key="1">
    <citation type="submission" date="2018-05" db="EMBL/GenBank/DDBJ databases">
        <title>Draft genome sequence of Scytalidium lignicola DSM 105466, a ubiquitous saprotrophic fungus.</title>
        <authorList>
            <person name="Buettner E."/>
            <person name="Gebauer A.M."/>
            <person name="Hofrichter M."/>
            <person name="Liers C."/>
            <person name="Kellner H."/>
        </authorList>
    </citation>
    <scope>NUCLEOTIDE SEQUENCE [LARGE SCALE GENOMIC DNA]</scope>
    <source>
        <strain evidence="10 11">DSM 105466</strain>
    </source>
</reference>
<evidence type="ECO:0000256" key="2">
    <source>
        <dbReference type="ARBA" id="ARBA00022723"/>
    </source>
</evidence>
<dbReference type="GO" id="GO:0000981">
    <property type="term" value="F:DNA-binding transcription factor activity, RNA polymerase II-specific"/>
    <property type="evidence" value="ECO:0007669"/>
    <property type="project" value="InterPro"/>
</dbReference>
<evidence type="ECO:0000256" key="3">
    <source>
        <dbReference type="ARBA" id="ARBA00022737"/>
    </source>
</evidence>
<evidence type="ECO:0000256" key="1">
    <source>
        <dbReference type="ARBA" id="ARBA00004123"/>
    </source>
</evidence>
<dbReference type="Proteomes" id="UP000258309">
    <property type="component" value="Unassembled WGS sequence"/>
</dbReference>
<feature type="non-terminal residue" evidence="10">
    <location>
        <position position="674"/>
    </location>
</feature>
<dbReference type="GO" id="GO:0005634">
    <property type="term" value="C:nucleus"/>
    <property type="evidence" value="ECO:0007669"/>
    <property type="project" value="UniProtKB-SubCell"/>
</dbReference>
<dbReference type="FunFam" id="3.30.160.60:FF:000145">
    <property type="entry name" value="Zinc finger protein 574"/>
    <property type="match status" value="1"/>
</dbReference>
<dbReference type="Gene3D" id="3.30.160.60">
    <property type="entry name" value="Classic Zinc Finger"/>
    <property type="match status" value="1"/>
</dbReference>
<name>A0A3E2HNP2_SCYLI</name>
<feature type="domain" description="C2H2-type" evidence="9">
    <location>
        <begin position="11"/>
        <end position="38"/>
    </location>
</feature>
<keyword evidence="4 7" id="KW-0863">Zinc-finger</keyword>
<dbReference type="SUPFAM" id="SSF57667">
    <property type="entry name" value="beta-beta-alpha zinc fingers"/>
    <property type="match status" value="1"/>
</dbReference>
<keyword evidence="11" id="KW-1185">Reference proteome</keyword>
<evidence type="ECO:0000259" key="9">
    <source>
        <dbReference type="PROSITE" id="PS50157"/>
    </source>
</evidence>
<dbReference type="GO" id="GO:0006351">
    <property type="term" value="P:DNA-templated transcription"/>
    <property type="evidence" value="ECO:0007669"/>
    <property type="project" value="InterPro"/>
</dbReference>
<organism evidence="10 11">
    <name type="scientific">Scytalidium lignicola</name>
    <name type="common">Hyphomycete</name>
    <dbReference type="NCBI Taxonomy" id="5539"/>
    <lineage>
        <taxon>Eukaryota</taxon>
        <taxon>Fungi</taxon>
        <taxon>Dikarya</taxon>
        <taxon>Ascomycota</taxon>
        <taxon>Pezizomycotina</taxon>
        <taxon>Leotiomycetes</taxon>
        <taxon>Leotiomycetes incertae sedis</taxon>
        <taxon>Scytalidium</taxon>
    </lineage>
</organism>
<dbReference type="PANTHER" id="PTHR40626:SF10">
    <property type="entry name" value="C2H2-TYPE DOMAIN-CONTAINING PROTEIN"/>
    <property type="match status" value="1"/>
</dbReference>
<comment type="caution">
    <text evidence="10">The sequence shown here is derived from an EMBL/GenBank/DDBJ whole genome shotgun (WGS) entry which is preliminary data.</text>
</comment>
<evidence type="ECO:0000256" key="6">
    <source>
        <dbReference type="ARBA" id="ARBA00023242"/>
    </source>
</evidence>
<dbReference type="GO" id="GO:0000978">
    <property type="term" value="F:RNA polymerase II cis-regulatory region sequence-specific DNA binding"/>
    <property type="evidence" value="ECO:0007669"/>
    <property type="project" value="InterPro"/>
</dbReference>
<keyword evidence="2" id="KW-0479">Metal-binding</keyword>
<evidence type="ECO:0000256" key="7">
    <source>
        <dbReference type="PROSITE-ProRule" id="PRU00042"/>
    </source>
</evidence>
<dbReference type="PROSITE" id="PS00028">
    <property type="entry name" value="ZINC_FINGER_C2H2_1"/>
    <property type="match status" value="1"/>
</dbReference>
<feature type="region of interest" description="Disordered" evidence="8">
    <location>
        <begin position="119"/>
        <end position="156"/>
    </location>
</feature>
<dbReference type="InterPro" id="IPR007219">
    <property type="entry name" value="XnlR_reg_dom"/>
</dbReference>
<keyword evidence="6" id="KW-0539">Nucleus</keyword>
<feature type="compositionally biased region" description="Acidic residues" evidence="8">
    <location>
        <begin position="137"/>
        <end position="153"/>
    </location>
</feature>
<dbReference type="EMBL" id="NCSJ02000017">
    <property type="protein sequence ID" value="RFU34681.1"/>
    <property type="molecule type" value="Genomic_DNA"/>
</dbReference>
<dbReference type="InterPro" id="IPR036236">
    <property type="entry name" value="Znf_C2H2_sf"/>
</dbReference>
<feature type="non-terminal residue" evidence="10">
    <location>
        <position position="1"/>
    </location>
</feature>
<dbReference type="Pfam" id="PF04082">
    <property type="entry name" value="Fungal_trans"/>
    <property type="match status" value="1"/>
</dbReference>
<evidence type="ECO:0000313" key="11">
    <source>
        <dbReference type="Proteomes" id="UP000258309"/>
    </source>
</evidence>
<dbReference type="PANTHER" id="PTHR40626">
    <property type="entry name" value="MIP31509P"/>
    <property type="match status" value="1"/>
</dbReference>
<dbReference type="PROSITE" id="PS50157">
    <property type="entry name" value="ZINC_FINGER_C2H2_2"/>
    <property type="match status" value="1"/>
</dbReference>
<evidence type="ECO:0000256" key="5">
    <source>
        <dbReference type="ARBA" id="ARBA00022833"/>
    </source>
</evidence>
<dbReference type="AlphaFoldDB" id="A0A3E2HNP2"/>
<accession>A0A3E2HNP2</accession>
<comment type="subcellular location">
    <subcellularLocation>
        <location evidence="1">Nucleus</location>
    </subcellularLocation>
</comment>
<dbReference type="OrthoDB" id="654211at2759"/>